<dbReference type="InParanoid" id="A0A0D0C9Y1"/>
<keyword evidence="2" id="KW-1185">Reference proteome</keyword>
<proteinExistence type="predicted"/>
<reference evidence="1 2" key="1">
    <citation type="submission" date="2014-04" db="EMBL/GenBank/DDBJ databases">
        <authorList>
            <consortium name="DOE Joint Genome Institute"/>
            <person name="Kuo A."/>
            <person name="Kohler A."/>
            <person name="Jargeat P."/>
            <person name="Nagy L.G."/>
            <person name="Floudas D."/>
            <person name="Copeland A."/>
            <person name="Barry K.W."/>
            <person name="Cichocki N."/>
            <person name="Veneault-Fourrey C."/>
            <person name="LaButti K."/>
            <person name="Lindquist E.A."/>
            <person name="Lipzen A."/>
            <person name="Lundell T."/>
            <person name="Morin E."/>
            <person name="Murat C."/>
            <person name="Sun H."/>
            <person name="Tunlid A."/>
            <person name="Henrissat B."/>
            <person name="Grigoriev I.V."/>
            <person name="Hibbett D.S."/>
            <person name="Martin F."/>
            <person name="Nordberg H.P."/>
            <person name="Cantor M.N."/>
            <person name="Hua S.X."/>
        </authorList>
    </citation>
    <scope>NUCLEOTIDE SEQUENCE [LARGE SCALE GENOMIC DNA]</scope>
    <source>
        <strain evidence="1 2">Ve08.2h10</strain>
    </source>
</reference>
<organism evidence="1 2">
    <name type="scientific">Paxillus rubicundulus Ve08.2h10</name>
    <dbReference type="NCBI Taxonomy" id="930991"/>
    <lineage>
        <taxon>Eukaryota</taxon>
        <taxon>Fungi</taxon>
        <taxon>Dikarya</taxon>
        <taxon>Basidiomycota</taxon>
        <taxon>Agaricomycotina</taxon>
        <taxon>Agaricomycetes</taxon>
        <taxon>Agaricomycetidae</taxon>
        <taxon>Boletales</taxon>
        <taxon>Paxilineae</taxon>
        <taxon>Paxillaceae</taxon>
        <taxon>Paxillus</taxon>
    </lineage>
</organism>
<dbReference type="Proteomes" id="UP000054538">
    <property type="component" value="Unassembled WGS sequence"/>
</dbReference>
<dbReference type="EMBL" id="KN830902">
    <property type="protein sequence ID" value="KIK72378.1"/>
    <property type="molecule type" value="Genomic_DNA"/>
</dbReference>
<reference evidence="2" key="2">
    <citation type="submission" date="2015-01" db="EMBL/GenBank/DDBJ databases">
        <title>Evolutionary Origins and Diversification of the Mycorrhizal Mutualists.</title>
        <authorList>
            <consortium name="DOE Joint Genome Institute"/>
            <consortium name="Mycorrhizal Genomics Consortium"/>
            <person name="Kohler A."/>
            <person name="Kuo A."/>
            <person name="Nagy L.G."/>
            <person name="Floudas D."/>
            <person name="Copeland A."/>
            <person name="Barry K.W."/>
            <person name="Cichocki N."/>
            <person name="Veneault-Fourrey C."/>
            <person name="LaButti K."/>
            <person name="Lindquist E.A."/>
            <person name="Lipzen A."/>
            <person name="Lundell T."/>
            <person name="Morin E."/>
            <person name="Murat C."/>
            <person name="Riley R."/>
            <person name="Ohm R."/>
            <person name="Sun H."/>
            <person name="Tunlid A."/>
            <person name="Henrissat B."/>
            <person name="Grigoriev I.V."/>
            <person name="Hibbett D.S."/>
            <person name="Martin F."/>
        </authorList>
    </citation>
    <scope>NUCLEOTIDE SEQUENCE [LARGE SCALE GENOMIC DNA]</scope>
    <source>
        <strain evidence="2">Ve08.2h10</strain>
    </source>
</reference>
<dbReference type="AlphaFoldDB" id="A0A0D0C9Y1"/>
<accession>A0A0D0C9Y1</accession>
<gene>
    <name evidence="1" type="ORF">PAXRUDRAFT_799078</name>
</gene>
<protein>
    <submittedName>
        <fullName evidence="1">Uncharacterized protein</fullName>
    </submittedName>
</protein>
<evidence type="ECO:0000313" key="1">
    <source>
        <dbReference type="EMBL" id="KIK72378.1"/>
    </source>
</evidence>
<dbReference type="HOGENOM" id="CLU_1355022_0_0_1"/>
<name>A0A0D0C9Y1_9AGAM</name>
<evidence type="ECO:0000313" key="2">
    <source>
        <dbReference type="Proteomes" id="UP000054538"/>
    </source>
</evidence>
<sequence length="202" mass="22685">MSGRGRGRGRAKSTKDETFTNFHIVWETTTYTGRTSKMVKWLVDHPINCIILFSEDRSAPHPEGWASGRTKLEICAIIADLIFKNDEDYAVLFATHAAKFAKAVQDCLRTLKKGYHEEAVKFTQTGNGIALNSDGHSNLLHKQFKRSFCGILIFTFSGWASPHTPQRLSSNLHLVHLEVHSCSLLSKIRTRLTPLPPLTLPL</sequence>